<evidence type="ECO:0000256" key="2">
    <source>
        <dbReference type="SAM" id="SignalP"/>
    </source>
</evidence>
<keyword evidence="1" id="KW-0175">Coiled coil</keyword>
<feature type="signal peptide" evidence="2">
    <location>
        <begin position="1"/>
        <end position="24"/>
    </location>
</feature>
<keyword evidence="2" id="KW-0732">Signal</keyword>
<evidence type="ECO:0000313" key="3">
    <source>
        <dbReference type="EMBL" id="PKF71086.1"/>
    </source>
</evidence>
<dbReference type="AlphaFoldDB" id="A0A2I0CPL0"/>
<organism evidence="3 4">
    <name type="scientific">Pseudomonas fluvialis</name>
    <dbReference type="NCBI Taxonomy" id="1793966"/>
    <lineage>
        <taxon>Bacteria</taxon>
        <taxon>Pseudomonadati</taxon>
        <taxon>Pseudomonadota</taxon>
        <taxon>Gammaproteobacteria</taxon>
        <taxon>Pseudomonadales</taxon>
        <taxon>Pseudomonadaceae</taxon>
        <taxon>Pseudomonas</taxon>
    </lineage>
</organism>
<comment type="caution">
    <text evidence="3">The sequence shown here is derived from an EMBL/GenBank/DDBJ whole genome shotgun (WGS) entry which is preliminary data.</text>
</comment>
<gene>
    <name evidence="3" type="ORF">CW360_11310</name>
</gene>
<proteinExistence type="predicted"/>
<feature type="coiled-coil region" evidence="1">
    <location>
        <begin position="109"/>
        <end position="175"/>
    </location>
</feature>
<dbReference type="Proteomes" id="UP000242861">
    <property type="component" value="Unassembled WGS sequence"/>
</dbReference>
<accession>A0A2I0CPL0</accession>
<dbReference type="RefSeq" id="WP_101193761.1">
    <property type="nucleotide sequence ID" value="NZ_PIYS01000018.1"/>
</dbReference>
<evidence type="ECO:0000313" key="4">
    <source>
        <dbReference type="Proteomes" id="UP000242861"/>
    </source>
</evidence>
<reference evidence="4" key="1">
    <citation type="submission" date="2017-12" db="EMBL/GenBank/DDBJ databases">
        <authorList>
            <person name="Yu X.-Y."/>
        </authorList>
    </citation>
    <scope>NUCLEOTIDE SEQUENCE [LARGE SCALE GENOMIC DNA]</scope>
    <source>
        <strain evidence="4">ZYSR67-Z</strain>
    </source>
</reference>
<feature type="chain" id="PRO_5014169353" evidence="2">
    <location>
        <begin position="25"/>
        <end position="196"/>
    </location>
</feature>
<evidence type="ECO:0000256" key="1">
    <source>
        <dbReference type="SAM" id="Coils"/>
    </source>
</evidence>
<name>A0A2I0CPL0_9PSED</name>
<sequence length="196" mass="22611">MPMSKLRVMPLLCLAAWLPSLAMATELYRYVNDKGVVVIDRQGVPPEHIHRGYEVLNEQGRVTRVVPAAPPLEERQRLLEEKNRAKSDAQLLRLYGTPEDIERARARKLQELDGVISVARANLQSLRTQQANLQSQAADHERAGRAVPEHLLAQIDNLKAEQRRVRSDIQRFRDNRRQVDAEFLRDKARLVELWSR</sequence>
<dbReference type="EMBL" id="PIYS01000018">
    <property type="protein sequence ID" value="PKF71086.1"/>
    <property type="molecule type" value="Genomic_DNA"/>
</dbReference>
<protein>
    <submittedName>
        <fullName evidence="3">DUF4124 domain-containing protein</fullName>
    </submittedName>
</protein>